<reference evidence="1 2" key="1">
    <citation type="journal article" date="2015" name="Fungal Genet. Biol.">
        <title>Evolution of novel wood decay mechanisms in Agaricales revealed by the genome sequences of Fistulina hepatica and Cylindrobasidium torrendii.</title>
        <authorList>
            <person name="Floudas D."/>
            <person name="Held B.W."/>
            <person name="Riley R."/>
            <person name="Nagy L.G."/>
            <person name="Koehler G."/>
            <person name="Ransdell A.S."/>
            <person name="Younus H."/>
            <person name="Chow J."/>
            <person name="Chiniquy J."/>
            <person name="Lipzen A."/>
            <person name="Tritt A."/>
            <person name="Sun H."/>
            <person name="Haridas S."/>
            <person name="LaButti K."/>
            <person name="Ohm R.A."/>
            <person name="Kues U."/>
            <person name="Blanchette R.A."/>
            <person name="Grigoriev I.V."/>
            <person name="Minto R.E."/>
            <person name="Hibbett D.S."/>
        </authorList>
    </citation>
    <scope>NUCLEOTIDE SEQUENCE [LARGE SCALE GENOMIC DNA]</scope>
    <source>
        <strain evidence="1 2">FP15055 ss-10</strain>
    </source>
</reference>
<gene>
    <name evidence="1" type="ORF">CYLTODRAFT_493213</name>
</gene>
<dbReference type="AlphaFoldDB" id="A0A0D7B118"/>
<evidence type="ECO:0000313" key="1">
    <source>
        <dbReference type="EMBL" id="KIY64318.1"/>
    </source>
</evidence>
<dbReference type="EMBL" id="KN880642">
    <property type="protein sequence ID" value="KIY64318.1"/>
    <property type="molecule type" value="Genomic_DNA"/>
</dbReference>
<evidence type="ECO:0008006" key="3">
    <source>
        <dbReference type="Google" id="ProtNLM"/>
    </source>
</evidence>
<keyword evidence="2" id="KW-1185">Reference proteome</keyword>
<protein>
    <recommendedName>
        <fullName evidence="3">F-box domain-containing protein</fullName>
    </recommendedName>
</protein>
<name>A0A0D7B118_9AGAR</name>
<dbReference type="SUPFAM" id="SSF52047">
    <property type="entry name" value="RNI-like"/>
    <property type="match status" value="1"/>
</dbReference>
<organism evidence="1 2">
    <name type="scientific">Cylindrobasidium torrendii FP15055 ss-10</name>
    <dbReference type="NCBI Taxonomy" id="1314674"/>
    <lineage>
        <taxon>Eukaryota</taxon>
        <taxon>Fungi</taxon>
        <taxon>Dikarya</taxon>
        <taxon>Basidiomycota</taxon>
        <taxon>Agaricomycotina</taxon>
        <taxon>Agaricomycetes</taxon>
        <taxon>Agaricomycetidae</taxon>
        <taxon>Agaricales</taxon>
        <taxon>Marasmiineae</taxon>
        <taxon>Physalacriaceae</taxon>
        <taxon>Cylindrobasidium</taxon>
    </lineage>
</organism>
<dbReference type="OrthoDB" id="2848819at2759"/>
<dbReference type="Proteomes" id="UP000054007">
    <property type="component" value="Unassembled WGS sequence"/>
</dbReference>
<sequence>MTITLLELDDDVLSIMCIWVQRIPLPPKSSEHTPWRMTGKRVNAIQALSCACRKLRAICAPLLFERIEFAWDNNFDGRDFDEVYGALRRGWGSSISLHARSLRIALLFHDLPNALGLSLARFLSGIVLGLPRLVRLEISCLRDYSSQYELGQYIRSLDLPKIRELVISLDHWQLIPACPNVQSVEVADNHYFENKEEMYVKLLNAVAKSTQLQSFACPVVGSPQTVAATLDHVQKALPYLQVLVLKEAGCYYEAVLPNLQGFKRLEILVLPSLVKIGIGYREPQNRNAFSGRHADELRWRIHARKKETIEKLAQETFKACKELQTLWVGSDIKIRKMAGTDELQYDFNAVATHTSVSWKY</sequence>
<dbReference type="InterPro" id="IPR032675">
    <property type="entry name" value="LRR_dom_sf"/>
</dbReference>
<evidence type="ECO:0000313" key="2">
    <source>
        <dbReference type="Proteomes" id="UP000054007"/>
    </source>
</evidence>
<proteinExistence type="predicted"/>
<accession>A0A0D7B118</accession>
<dbReference type="Gene3D" id="3.80.10.10">
    <property type="entry name" value="Ribonuclease Inhibitor"/>
    <property type="match status" value="1"/>
</dbReference>